<keyword evidence="5" id="KW-0539">Nucleus</keyword>
<dbReference type="EMBL" id="CAJVQB010004831">
    <property type="protein sequence ID" value="CAG8646816.1"/>
    <property type="molecule type" value="Genomic_DNA"/>
</dbReference>
<comment type="subcellular location">
    <subcellularLocation>
        <location evidence="1">Nucleus</location>
    </subcellularLocation>
</comment>
<gene>
    <name evidence="7" type="ORF">GMARGA_LOCUS9140</name>
</gene>
<evidence type="ECO:0000256" key="5">
    <source>
        <dbReference type="ARBA" id="ARBA00023242"/>
    </source>
</evidence>
<sequence length="228" mass="26926">MILSFEKILLVEEFSDLNNLKLNQLEWKFLENIALLLKKFAKLSTKMCSSSYPTISAVYSMYNYLMDHYEKRMDTRIFDNISKAAKAAWNKLCDYYNKTSESYHYASTILDPYWKLNNNLTIQNENDDDEDFLFPVPKHFHNHNSHDELNAYFESSAEPDKINVLEWWRTHEQQYPTLAIMARDYLLIPATSAPVERLFSESGNVITYERNRLEGDTIQAIMCLKSWL</sequence>
<keyword evidence="4" id="KW-0862">Zinc</keyword>
<feature type="domain" description="HAT C-terminal dimerisation" evidence="6">
    <location>
        <begin position="148"/>
        <end position="228"/>
    </location>
</feature>
<reference evidence="7 8" key="1">
    <citation type="submission" date="2021-06" db="EMBL/GenBank/DDBJ databases">
        <authorList>
            <person name="Kallberg Y."/>
            <person name="Tangrot J."/>
            <person name="Rosling A."/>
        </authorList>
    </citation>
    <scope>NUCLEOTIDE SEQUENCE [LARGE SCALE GENOMIC DNA]</scope>
    <source>
        <strain evidence="7 8">120-4 pot B 10/14</strain>
    </source>
</reference>
<dbReference type="InterPro" id="IPR012337">
    <property type="entry name" value="RNaseH-like_sf"/>
</dbReference>
<evidence type="ECO:0000313" key="8">
    <source>
        <dbReference type="Proteomes" id="UP000789901"/>
    </source>
</evidence>
<protein>
    <submittedName>
        <fullName evidence="7">17983_t:CDS:1</fullName>
    </submittedName>
</protein>
<organism evidence="7 8">
    <name type="scientific">Gigaspora margarita</name>
    <dbReference type="NCBI Taxonomy" id="4874"/>
    <lineage>
        <taxon>Eukaryota</taxon>
        <taxon>Fungi</taxon>
        <taxon>Fungi incertae sedis</taxon>
        <taxon>Mucoromycota</taxon>
        <taxon>Glomeromycotina</taxon>
        <taxon>Glomeromycetes</taxon>
        <taxon>Diversisporales</taxon>
        <taxon>Gigasporaceae</taxon>
        <taxon>Gigaspora</taxon>
    </lineage>
</organism>
<evidence type="ECO:0000256" key="2">
    <source>
        <dbReference type="ARBA" id="ARBA00022723"/>
    </source>
</evidence>
<evidence type="ECO:0000256" key="4">
    <source>
        <dbReference type="ARBA" id="ARBA00022833"/>
    </source>
</evidence>
<keyword evidence="8" id="KW-1185">Reference proteome</keyword>
<evidence type="ECO:0000256" key="1">
    <source>
        <dbReference type="ARBA" id="ARBA00004123"/>
    </source>
</evidence>
<dbReference type="PANTHER" id="PTHR46481">
    <property type="entry name" value="ZINC FINGER BED DOMAIN-CONTAINING PROTEIN 4"/>
    <property type="match status" value="1"/>
</dbReference>
<dbReference type="Pfam" id="PF05699">
    <property type="entry name" value="Dimer_Tnp_hAT"/>
    <property type="match status" value="1"/>
</dbReference>
<comment type="caution">
    <text evidence="7">The sequence shown here is derived from an EMBL/GenBank/DDBJ whole genome shotgun (WGS) entry which is preliminary data.</text>
</comment>
<dbReference type="PANTHER" id="PTHR46481:SF10">
    <property type="entry name" value="ZINC FINGER BED DOMAIN-CONTAINING PROTEIN 39"/>
    <property type="match status" value="1"/>
</dbReference>
<name>A0ABN7US60_GIGMA</name>
<dbReference type="Proteomes" id="UP000789901">
    <property type="component" value="Unassembled WGS sequence"/>
</dbReference>
<keyword evidence="3" id="KW-0863">Zinc-finger</keyword>
<accession>A0ABN7US60</accession>
<dbReference type="InterPro" id="IPR052035">
    <property type="entry name" value="ZnF_BED_domain_contain"/>
</dbReference>
<keyword evidence="2" id="KW-0479">Metal-binding</keyword>
<dbReference type="SUPFAM" id="SSF53098">
    <property type="entry name" value="Ribonuclease H-like"/>
    <property type="match status" value="1"/>
</dbReference>
<evidence type="ECO:0000259" key="6">
    <source>
        <dbReference type="Pfam" id="PF05699"/>
    </source>
</evidence>
<evidence type="ECO:0000256" key="3">
    <source>
        <dbReference type="ARBA" id="ARBA00022771"/>
    </source>
</evidence>
<proteinExistence type="predicted"/>
<dbReference type="InterPro" id="IPR008906">
    <property type="entry name" value="HATC_C_dom"/>
</dbReference>
<evidence type="ECO:0000313" key="7">
    <source>
        <dbReference type="EMBL" id="CAG8646816.1"/>
    </source>
</evidence>